<gene>
    <name evidence="2" type="ORF">CPAV1605_596</name>
</gene>
<evidence type="ECO:0000256" key="1">
    <source>
        <dbReference type="SAM" id="MobiDB-lite"/>
    </source>
</evidence>
<evidence type="ECO:0000313" key="2">
    <source>
        <dbReference type="EMBL" id="VVU94871.1"/>
    </source>
</evidence>
<feature type="region of interest" description="Disordered" evidence="1">
    <location>
        <begin position="387"/>
        <end position="406"/>
    </location>
</feature>
<dbReference type="EMBL" id="CABVLZ010000002">
    <property type="protein sequence ID" value="VVU94871.1"/>
    <property type="molecule type" value="Genomic_DNA"/>
</dbReference>
<sequence length="406" mass="47010">MNYLVEIKKEYTITLVNILTPSIYQGIESIYKESQQLGNEEDILKIFQGLLRRVPKWNQDLIEVEADRILTNSRCNDWLYDLVKAVIKSNIILLSNSSLRKKKNNTINPDFYENISFNDFIHKVYIECAREIWNNPYLFSHDYTPIDIKRNQRDALCLIKEAIQEAIRKMLPVRHILEEYLGNNIIEDDDFESSINEAQSQNVKSLLRKDLEQNIIENKMRRGTQSPVFSHINSEFERKSLTPSRPLVDQEKKNDDNKDEINAIFKPKSTSIRLSTSSDNISRKTDKKTVNKEDIINILRDTHASEDQVKMQFGGNEKKINTELDSILNKDLKNSTDSETSIDYTHGGQLNDDSFEDVFSNVNGTRKSNIEISSIASEIFINNLLDDNNKKNKSSRSHTKETYSTA</sequence>
<proteinExistence type="predicted"/>
<dbReference type="InterPro" id="IPR043913">
    <property type="entry name" value="DUF5764"/>
</dbReference>
<name>A0A5E8CI54_9ZZZZ</name>
<dbReference type="Pfam" id="PF19068">
    <property type="entry name" value="DUF5764"/>
    <property type="match status" value="1"/>
</dbReference>
<protein>
    <submittedName>
        <fullName evidence="2">Uncharacterized protein</fullName>
    </submittedName>
</protein>
<accession>A0A5E8CI54</accession>
<reference evidence="2" key="1">
    <citation type="submission" date="2019-09" db="EMBL/GenBank/DDBJ databases">
        <authorList>
            <person name="Needham M D."/>
        </authorList>
    </citation>
    <scope>NUCLEOTIDE SEQUENCE</scope>
</reference>
<organism evidence="2">
    <name type="scientific">seawater metagenome</name>
    <dbReference type="NCBI Taxonomy" id="1561972"/>
    <lineage>
        <taxon>unclassified sequences</taxon>
        <taxon>metagenomes</taxon>
        <taxon>ecological metagenomes</taxon>
    </lineage>
</organism>
<dbReference type="AlphaFoldDB" id="A0A5E8CI54"/>